<evidence type="ECO:0000313" key="4">
    <source>
        <dbReference type="Proteomes" id="UP000275772"/>
    </source>
</evidence>
<dbReference type="GO" id="GO:0000981">
    <property type="term" value="F:DNA-binding transcription factor activity, RNA polymerase II-specific"/>
    <property type="evidence" value="ECO:0007669"/>
    <property type="project" value="InterPro"/>
</dbReference>
<dbReference type="EMBL" id="UNSH01000028">
    <property type="protein sequence ID" value="SZF00822.1"/>
    <property type="molecule type" value="Genomic_DNA"/>
</dbReference>
<dbReference type="PANTHER" id="PTHR35392">
    <property type="entry name" value="ZN(II)2CYS6 TRANSCRIPTION FACTOR (EUROFUNG)-RELATED-RELATED"/>
    <property type="match status" value="1"/>
</dbReference>
<dbReference type="AlphaFoldDB" id="A0A383UNH7"/>
<name>A0A383UNH7_BLUHO</name>
<dbReference type="InterPro" id="IPR052973">
    <property type="entry name" value="Fungal_sec-metab_reg_TF"/>
</dbReference>
<accession>A0A383UNH7</accession>
<dbReference type="PANTHER" id="PTHR35392:SF1">
    <property type="entry name" value="ZN(II)2CYS6 TRANSCRIPTION FACTOR (EUROFUNG)"/>
    <property type="match status" value="1"/>
</dbReference>
<keyword evidence="1" id="KW-0539">Nucleus</keyword>
<dbReference type="InterPro" id="IPR001138">
    <property type="entry name" value="Zn2Cys6_DnaBD"/>
</dbReference>
<dbReference type="GO" id="GO:0008270">
    <property type="term" value="F:zinc ion binding"/>
    <property type="evidence" value="ECO:0007669"/>
    <property type="project" value="InterPro"/>
</dbReference>
<organism evidence="3 4">
    <name type="scientific">Blumeria hordei</name>
    <name type="common">Barley powdery mildew</name>
    <name type="synonym">Blumeria graminis f. sp. hordei</name>
    <dbReference type="NCBI Taxonomy" id="2867405"/>
    <lineage>
        <taxon>Eukaryota</taxon>
        <taxon>Fungi</taxon>
        <taxon>Dikarya</taxon>
        <taxon>Ascomycota</taxon>
        <taxon>Pezizomycotina</taxon>
        <taxon>Leotiomycetes</taxon>
        <taxon>Erysiphales</taxon>
        <taxon>Erysiphaceae</taxon>
        <taxon>Blumeria</taxon>
    </lineage>
</organism>
<gene>
    <name evidence="3" type="ORF">BLGHR1_11571</name>
</gene>
<dbReference type="VEuPathDB" id="FungiDB:BLGHR1_11571"/>
<evidence type="ECO:0000313" key="3">
    <source>
        <dbReference type="EMBL" id="SZF00822.1"/>
    </source>
</evidence>
<sequence>MSTNLDCHPACLLDLELHSLPFRHPLANNMPSRSSWPLPLNIAAGISLESREAPTGHRAQQSRFSSINHQPSSAPVMADWNLAQQHQQHRQQHHQQQQIPPMPAYLPNQSLMDTQYANFAANYNHPHLEYMDLASNQAPFESNITMDAPYAAVTSNIHSPALWASWEDFQNQLAFNGNDGLPSVGRQSLGSNSPTGTYLEIISLPSSGSDNGWATVESYPNIDTFPHNTAVFNPGQTLHLRTNSESSTSDGTAQKLESCIGSSFEDISSYSYSPYSPASDCCTKFESHNCVYSDSHSNPSLSPSQPLVTNEIPTATPSKSTASSLGRTSPIIPSSILPSRRNSAPRKSPSSKTPKPILRRASTGKKDTEKRIGRRRGPLLPEQRKQASEIRKLRACLRCKFLKKTCDKGEPCAGCKPSHARLWQVPCTRIDIKDIAYFMKDWRADHERLFGTGVSVYNIKGFAQTEQLIWVTHGYGFAIPIMAREVFVADDSCFTVEWIESFHKQNLEFGARTERMSAGSEGISTEALSEYLDKHLDGPFEKFLDEYFEGTPFITDVLKTAHRYYVKEQVPVIRKALKLVLAYNLTLHVTMVEQRGINHHMEGLIDNVYSKFNGKIIAPVMINFQVKCALADMWRDLQKDILVELSSLYSSVYSGDRLKNWPTIFMLASILLAVWEEMQFDSHFRVPDQTAAEKFCNDMETTPVGVIIGLFHAISQKLPSFTEWDTRRHGQLLNNNLAVCEAMTEMKNHVTKHETYLRTRPEARFNSCDFDSLSNKFLSKLVIRAS</sequence>
<evidence type="ECO:0000256" key="1">
    <source>
        <dbReference type="ARBA" id="ARBA00023242"/>
    </source>
</evidence>
<dbReference type="CDD" id="cd00067">
    <property type="entry name" value="GAL4"/>
    <property type="match status" value="1"/>
</dbReference>
<proteinExistence type="predicted"/>
<dbReference type="Proteomes" id="UP000275772">
    <property type="component" value="Unassembled WGS sequence"/>
</dbReference>
<reference evidence="3 4" key="1">
    <citation type="submission" date="2017-11" db="EMBL/GenBank/DDBJ databases">
        <authorList>
            <person name="Kracher B."/>
        </authorList>
    </citation>
    <scope>NUCLEOTIDE SEQUENCE [LARGE SCALE GENOMIC DNA]</scope>
    <source>
        <strain evidence="3 4">RACE1</strain>
    </source>
</reference>
<feature type="compositionally biased region" description="Polar residues" evidence="2">
    <location>
        <begin position="58"/>
        <end position="72"/>
    </location>
</feature>
<feature type="compositionally biased region" description="Low complexity" evidence="2">
    <location>
        <begin position="293"/>
        <end position="306"/>
    </location>
</feature>
<feature type="region of interest" description="Disordered" evidence="2">
    <location>
        <begin position="52"/>
        <end position="72"/>
    </location>
</feature>
<protein>
    <recommendedName>
        <fullName evidence="5">C6 finger domain-containing protein</fullName>
    </recommendedName>
</protein>
<feature type="compositionally biased region" description="Low complexity" evidence="2">
    <location>
        <begin position="313"/>
        <end position="356"/>
    </location>
</feature>
<feature type="region of interest" description="Disordered" evidence="2">
    <location>
        <begin position="293"/>
        <end position="386"/>
    </location>
</feature>
<evidence type="ECO:0000256" key="2">
    <source>
        <dbReference type="SAM" id="MobiDB-lite"/>
    </source>
</evidence>
<evidence type="ECO:0008006" key="5">
    <source>
        <dbReference type="Google" id="ProtNLM"/>
    </source>
</evidence>